<dbReference type="AlphaFoldDB" id="A0A4Z1BD91"/>
<feature type="domain" description="TMEM205-like" evidence="6">
    <location>
        <begin position="7"/>
        <end position="99"/>
    </location>
</feature>
<gene>
    <name evidence="7" type="ORF">E5Q11_08040</name>
</gene>
<feature type="transmembrane region" description="Helical" evidence="5">
    <location>
        <begin position="70"/>
        <end position="91"/>
    </location>
</feature>
<dbReference type="Proteomes" id="UP000298325">
    <property type="component" value="Unassembled WGS sequence"/>
</dbReference>
<evidence type="ECO:0000256" key="3">
    <source>
        <dbReference type="ARBA" id="ARBA00022989"/>
    </source>
</evidence>
<dbReference type="GO" id="GO:0016020">
    <property type="term" value="C:membrane"/>
    <property type="evidence" value="ECO:0007669"/>
    <property type="project" value="UniProtKB-SubCell"/>
</dbReference>
<dbReference type="Pfam" id="PF13664">
    <property type="entry name" value="DUF4149"/>
    <property type="match status" value="1"/>
</dbReference>
<evidence type="ECO:0000256" key="2">
    <source>
        <dbReference type="ARBA" id="ARBA00022692"/>
    </source>
</evidence>
<keyword evidence="3 5" id="KW-1133">Transmembrane helix</keyword>
<dbReference type="RefSeq" id="WP_135802886.1">
    <property type="nucleotide sequence ID" value="NZ_SRPF01000002.1"/>
</dbReference>
<keyword evidence="4 5" id="KW-0472">Membrane</keyword>
<sequence>MEATALLLTAALFGGMVLYSAGFAGFLFKVLPPNTAGASLRRAFPVFYLLVIATSLAAAVMVFSSDLMSALALAAIAVTTVPTRQLLMPAINDASDAGNKRRFGILHGVSVLITLAHIALAGWVLIRFL</sequence>
<reference evidence="7 8" key="1">
    <citation type="submission" date="2019-04" db="EMBL/GenBank/DDBJ databases">
        <authorList>
            <person name="Park S."/>
            <person name="Yoon J.-H."/>
        </authorList>
    </citation>
    <scope>NUCLEOTIDE SEQUENCE [LARGE SCALE GENOMIC DNA]</scope>
    <source>
        <strain evidence="7 8">HJM-18</strain>
    </source>
</reference>
<accession>A0A4Z1BD91</accession>
<keyword evidence="8" id="KW-1185">Reference proteome</keyword>
<evidence type="ECO:0000259" key="6">
    <source>
        <dbReference type="Pfam" id="PF13664"/>
    </source>
</evidence>
<name>A0A4Z1BD91_9GAMM</name>
<feature type="transmembrane region" description="Helical" evidence="5">
    <location>
        <begin position="6"/>
        <end position="31"/>
    </location>
</feature>
<feature type="transmembrane region" description="Helical" evidence="5">
    <location>
        <begin position="43"/>
        <end position="64"/>
    </location>
</feature>
<evidence type="ECO:0000313" key="7">
    <source>
        <dbReference type="EMBL" id="TGN40224.1"/>
    </source>
</evidence>
<proteinExistence type="predicted"/>
<comment type="subcellular location">
    <subcellularLocation>
        <location evidence="1">Membrane</location>
    </subcellularLocation>
</comment>
<evidence type="ECO:0000313" key="8">
    <source>
        <dbReference type="Proteomes" id="UP000298325"/>
    </source>
</evidence>
<dbReference type="OrthoDB" id="5741001at2"/>
<evidence type="ECO:0000256" key="4">
    <source>
        <dbReference type="ARBA" id="ARBA00023136"/>
    </source>
</evidence>
<keyword evidence="2 5" id="KW-0812">Transmembrane</keyword>
<dbReference type="EMBL" id="SRPF01000002">
    <property type="protein sequence ID" value="TGN40224.1"/>
    <property type="molecule type" value="Genomic_DNA"/>
</dbReference>
<evidence type="ECO:0000256" key="1">
    <source>
        <dbReference type="ARBA" id="ARBA00004370"/>
    </source>
</evidence>
<comment type="caution">
    <text evidence="7">The sequence shown here is derived from an EMBL/GenBank/DDBJ whole genome shotgun (WGS) entry which is preliminary data.</text>
</comment>
<evidence type="ECO:0000256" key="5">
    <source>
        <dbReference type="SAM" id="Phobius"/>
    </source>
</evidence>
<protein>
    <submittedName>
        <fullName evidence="7">DUF4149 domain-containing protein</fullName>
    </submittedName>
</protein>
<feature type="transmembrane region" description="Helical" evidence="5">
    <location>
        <begin position="103"/>
        <end position="126"/>
    </location>
</feature>
<dbReference type="InterPro" id="IPR025423">
    <property type="entry name" value="TMEM205-like"/>
</dbReference>
<organism evidence="7 8">
    <name type="scientific">Marinobacter confluentis</name>
    <dbReference type="NCBI Taxonomy" id="1697557"/>
    <lineage>
        <taxon>Bacteria</taxon>
        <taxon>Pseudomonadati</taxon>
        <taxon>Pseudomonadota</taxon>
        <taxon>Gammaproteobacteria</taxon>
        <taxon>Pseudomonadales</taxon>
        <taxon>Marinobacteraceae</taxon>
        <taxon>Marinobacter</taxon>
    </lineage>
</organism>